<comment type="caution">
    <text evidence="5">The sequence shown here is derived from an EMBL/GenBank/DDBJ whole genome shotgun (WGS) entry which is preliminary data.</text>
</comment>
<dbReference type="OrthoDB" id="9800058at2"/>
<dbReference type="InterPro" id="IPR051600">
    <property type="entry name" value="Beta-PGM-like"/>
</dbReference>
<dbReference type="RefSeq" id="WP_098142777.1">
    <property type="nucleotide sequence ID" value="NZ_CP100780.1"/>
</dbReference>
<dbReference type="EMBL" id="PDDV01000013">
    <property type="protein sequence ID" value="PEH71196.1"/>
    <property type="molecule type" value="Genomic_DNA"/>
</dbReference>
<evidence type="ECO:0000256" key="2">
    <source>
        <dbReference type="ARBA" id="ARBA00006171"/>
    </source>
</evidence>
<organism evidence="5 6">
    <name type="scientific">Edwardsiella tarda</name>
    <dbReference type="NCBI Taxonomy" id="636"/>
    <lineage>
        <taxon>Bacteria</taxon>
        <taxon>Pseudomonadati</taxon>
        <taxon>Pseudomonadota</taxon>
        <taxon>Gammaproteobacteria</taxon>
        <taxon>Enterobacterales</taxon>
        <taxon>Hafniaceae</taxon>
        <taxon>Edwardsiella</taxon>
    </lineage>
</organism>
<dbReference type="PRINTS" id="PR00413">
    <property type="entry name" value="HADHALOGNASE"/>
</dbReference>
<dbReference type="PANTHER" id="PTHR46193">
    <property type="entry name" value="6-PHOSPHOGLUCONATE PHOSPHATASE"/>
    <property type="match status" value="1"/>
</dbReference>
<dbReference type="Proteomes" id="UP000219788">
    <property type="component" value="Unassembled WGS sequence"/>
</dbReference>
<accession>A0A2A7TYG1</accession>
<protein>
    <submittedName>
        <fullName evidence="5">6-phosphogluconate phosphatase</fullName>
    </submittedName>
</protein>
<keyword evidence="3" id="KW-0479">Metal-binding</keyword>
<keyword evidence="4" id="KW-0460">Magnesium</keyword>
<dbReference type="PANTHER" id="PTHR46193:SF10">
    <property type="entry name" value="6-PHOSPHOGLUCONATE PHOSPHATASE"/>
    <property type="match status" value="1"/>
</dbReference>
<comment type="cofactor">
    <cofactor evidence="1">
        <name>Mg(2+)</name>
        <dbReference type="ChEBI" id="CHEBI:18420"/>
    </cofactor>
</comment>
<dbReference type="InterPro" id="IPR023214">
    <property type="entry name" value="HAD_sf"/>
</dbReference>
<dbReference type="InterPro" id="IPR023198">
    <property type="entry name" value="PGP-like_dom2"/>
</dbReference>
<dbReference type="InterPro" id="IPR006439">
    <property type="entry name" value="HAD-SF_hydro_IA"/>
</dbReference>
<dbReference type="AlphaFoldDB" id="A0A2A7TYG1"/>
<evidence type="ECO:0000256" key="3">
    <source>
        <dbReference type="ARBA" id="ARBA00022723"/>
    </source>
</evidence>
<dbReference type="NCBIfam" id="TIGR01509">
    <property type="entry name" value="HAD-SF-IA-v3"/>
    <property type="match status" value="1"/>
</dbReference>
<dbReference type="GO" id="GO:0046872">
    <property type="term" value="F:metal ion binding"/>
    <property type="evidence" value="ECO:0007669"/>
    <property type="project" value="UniProtKB-KW"/>
</dbReference>
<dbReference type="NCBIfam" id="NF007854">
    <property type="entry name" value="PRK10563.1"/>
    <property type="match status" value="1"/>
</dbReference>
<evidence type="ECO:0000256" key="1">
    <source>
        <dbReference type="ARBA" id="ARBA00001946"/>
    </source>
</evidence>
<dbReference type="SUPFAM" id="SSF56784">
    <property type="entry name" value="HAD-like"/>
    <property type="match status" value="1"/>
</dbReference>
<dbReference type="Pfam" id="PF00702">
    <property type="entry name" value="Hydrolase"/>
    <property type="match status" value="1"/>
</dbReference>
<gene>
    <name evidence="5" type="ORF">CRM76_04200</name>
</gene>
<dbReference type="Gene3D" id="3.40.50.1000">
    <property type="entry name" value="HAD superfamily/HAD-like"/>
    <property type="match status" value="1"/>
</dbReference>
<dbReference type="CDD" id="cd07526">
    <property type="entry name" value="HAD_BPGM_like"/>
    <property type="match status" value="1"/>
</dbReference>
<sequence>MSSIRCILFDCDGTLVDSEIICSKAYVSMFARYGITLSLDEIYREFKGVRLYDIIDIIQRRHPFHADRAEMESHYRAEVARLFASELQPIPHAHELLSQICVPMCTASNGPVSKMQSSLGATGMLPFFGDNLYSGYDIQSWKPEPDLMHHAAQSMGVTIEECILVDDSPAGAHAGIAAGIPVFYFCADPHNPPIDHPLVTAFDDLRQLPSLWRQRGWQLTHTA</sequence>
<dbReference type="GO" id="GO:0003824">
    <property type="term" value="F:catalytic activity"/>
    <property type="evidence" value="ECO:0007669"/>
    <property type="project" value="UniProtKB-ARBA"/>
</dbReference>
<dbReference type="STRING" id="636.AAW15_16115"/>
<dbReference type="SFLD" id="SFLDG01129">
    <property type="entry name" value="C1.5:_HAD__Beta-PGM__Phosphata"/>
    <property type="match status" value="1"/>
</dbReference>
<dbReference type="InterPro" id="IPR036412">
    <property type="entry name" value="HAD-like_sf"/>
</dbReference>
<dbReference type="Gene3D" id="1.10.150.240">
    <property type="entry name" value="Putative phosphatase, domain 2"/>
    <property type="match status" value="1"/>
</dbReference>
<name>A0A2A7TYG1_EDWTA</name>
<evidence type="ECO:0000313" key="6">
    <source>
        <dbReference type="Proteomes" id="UP000219788"/>
    </source>
</evidence>
<evidence type="ECO:0000313" key="5">
    <source>
        <dbReference type="EMBL" id="PEH71196.1"/>
    </source>
</evidence>
<dbReference type="SFLD" id="SFLDS00003">
    <property type="entry name" value="Haloacid_Dehalogenase"/>
    <property type="match status" value="1"/>
</dbReference>
<evidence type="ECO:0000256" key="4">
    <source>
        <dbReference type="ARBA" id="ARBA00022842"/>
    </source>
</evidence>
<comment type="similarity">
    <text evidence="2">Belongs to the HAD-like hydrolase superfamily. CbbY/CbbZ/Gph/YieH family.</text>
</comment>
<proteinExistence type="inferred from homology"/>
<reference evidence="6" key="1">
    <citation type="submission" date="2017-09" db="EMBL/GenBank/DDBJ databases">
        <title>FDA dAtabase for Regulatory Grade micrObial Sequences (FDA-ARGOS): Supporting development and validation of Infectious Disease Dx tests.</title>
        <authorList>
            <person name="Goldberg B."/>
            <person name="Campos J."/>
            <person name="Tallon L."/>
            <person name="Sadzewicz L."/>
            <person name="Ott S."/>
            <person name="Zhao X."/>
            <person name="Nagaraj S."/>
            <person name="Vavikolanu K."/>
            <person name="Aluvathingal J."/>
            <person name="Nadendla S."/>
            <person name="Geyer C."/>
            <person name="Sichtig H."/>
        </authorList>
    </citation>
    <scope>NUCLEOTIDE SEQUENCE [LARGE SCALE GENOMIC DNA]</scope>
    <source>
        <strain evidence="6">FDAARGOS_370</strain>
    </source>
</reference>